<dbReference type="Pfam" id="PF01588">
    <property type="entry name" value="tRNA_bind"/>
    <property type="match status" value="1"/>
</dbReference>
<sequence length="197" mass="21850">MLRALRYTQQTPNLLKYFSTIARDDPIHRVNLRVGKVVNVEKHPGGEHLFIEQVDLAEESPRTIVSGLAPYMAMDSLMNKKVVVVSNMKPSRFRGVLSQGMLLAATSNDNRVALLEPAADSQVGERIKVDTNDEQQQQPEDEMDSPPILKPKQRVFESVAEFLKTDENGTATYKGRPLKTNAGGYVSCPTIPNGQIS</sequence>
<dbReference type="GO" id="GO:0000049">
    <property type="term" value="F:tRNA binding"/>
    <property type="evidence" value="ECO:0007669"/>
    <property type="project" value="UniProtKB-UniRule"/>
</dbReference>
<dbReference type="Gene3D" id="2.40.50.140">
    <property type="entry name" value="Nucleic acid-binding proteins"/>
    <property type="match status" value="1"/>
</dbReference>
<feature type="region of interest" description="Disordered" evidence="4">
    <location>
        <begin position="125"/>
        <end position="149"/>
    </location>
</feature>
<evidence type="ECO:0000313" key="7">
    <source>
        <dbReference type="Proteomes" id="UP000027586"/>
    </source>
</evidence>
<protein>
    <submittedName>
        <fullName evidence="6">Aminoacyl trna synthase complex-interactingmultifunctional protein 1-like</fullName>
    </submittedName>
</protein>
<evidence type="ECO:0000256" key="3">
    <source>
        <dbReference type="PROSITE-ProRule" id="PRU00209"/>
    </source>
</evidence>
<evidence type="ECO:0000256" key="4">
    <source>
        <dbReference type="SAM" id="MobiDB-lite"/>
    </source>
</evidence>
<accession>A0A068S269</accession>
<evidence type="ECO:0000256" key="1">
    <source>
        <dbReference type="ARBA" id="ARBA00022555"/>
    </source>
</evidence>
<dbReference type="VEuPathDB" id="FungiDB:LCOR_07512.1"/>
<evidence type="ECO:0000259" key="5">
    <source>
        <dbReference type="PROSITE" id="PS50886"/>
    </source>
</evidence>
<dbReference type="PANTHER" id="PTHR11586:SF33">
    <property type="entry name" value="AMINOACYL TRNA SYNTHASE COMPLEX-INTERACTING MULTIFUNCTIONAL PROTEIN 1"/>
    <property type="match status" value="1"/>
</dbReference>
<feature type="domain" description="TRNA-binding" evidence="5">
    <location>
        <begin position="26"/>
        <end position="128"/>
    </location>
</feature>
<evidence type="ECO:0000256" key="2">
    <source>
        <dbReference type="ARBA" id="ARBA00022884"/>
    </source>
</evidence>
<dbReference type="SUPFAM" id="SSF50249">
    <property type="entry name" value="Nucleic acid-binding proteins"/>
    <property type="match status" value="1"/>
</dbReference>
<dbReference type="EMBL" id="CBTN010000037">
    <property type="protein sequence ID" value="CDH56468.1"/>
    <property type="molecule type" value="Genomic_DNA"/>
</dbReference>
<dbReference type="PROSITE" id="PS50886">
    <property type="entry name" value="TRBD"/>
    <property type="match status" value="1"/>
</dbReference>
<name>A0A068S269_9FUNG</name>
<organism evidence="6 7">
    <name type="scientific">Lichtheimia corymbifera JMRC:FSU:9682</name>
    <dbReference type="NCBI Taxonomy" id="1263082"/>
    <lineage>
        <taxon>Eukaryota</taxon>
        <taxon>Fungi</taxon>
        <taxon>Fungi incertae sedis</taxon>
        <taxon>Mucoromycota</taxon>
        <taxon>Mucoromycotina</taxon>
        <taxon>Mucoromycetes</taxon>
        <taxon>Mucorales</taxon>
        <taxon>Lichtheimiaceae</taxon>
        <taxon>Lichtheimia</taxon>
    </lineage>
</organism>
<keyword evidence="1 3" id="KW-0820">tRNA-binding</keyword>
<comment type="caution">
    <text evidence="6">The sequence shown here is derived from an EMBL/GenBank/DDBJ whole genome shotgun (WGS) entry which is preliminary data.</text>
</comment>
<evidence type="ECO:0000313" key="6">
    <source>
        <dbReference type="EMBL" id="CDH56468.1"/>
    </source>
</evidence>
<keyword evidence="2 3" id="KW-0694">RNA-binding</keyword>
<dbReference type="Proteomes" id="UP000027586">
    <property type="component" value="Unassembled WGS sequence"/>
</dbReference>
<gene>
    <name evidence="6" type="ORF">LCOR_07512.1</name>
</gene>
<dbReference type="InterPro" id="IPR002547">
    <property type="entry name" value="tRNA-bd_dom"/>
</dbReference>
<dbReference type="OrthoDB" id="19141at2759"/>
<keyword evidence="7" id="KW-1185">Reference proteome</keyword>
<dbReference type="InterPro" id="IPR012340">
    <property type="entry name" value="NA-bd_OB-fold"/>
</dbReference>
<dbReference type="PANTHER" id="PTHR11586">
    <property type="entry name" value="TRNA-AMINOACYLATION COFACTOR ARC1 FAMILY MEMBER"/>
    <property type="match status" value="1"/>
</dbReference>
<dbReference type="STRING" id="1263082.A0A068S269"/>
<proteinExistence type="predicted"/>
<reference evidence="6" key="1">
    <citation type="submission" date="2013-08" db="EMBL/GenBank/DDBJ databases">
        <title>Gene expansion shapes genome architecture in the human pathogen Lichtheimia corymbifera: an evolutionary genomics analysis in the ancient terrestrial Mucorales (Mucoromycotina).</title>
        <authorList>
            <person name="Schwartze V.U."/>
            <person name="Winter S."/>
            <person name="Shelest E."/>
            <person name="Marcet-Houben M."/>
            <person name="Horn F."/>
            <person name="Wehner S."/>
            <person name="Hoffmann K."/>
            <person name="Riege K."/>
            <person name="Sammeth M."/>
            <person name="Nowrousian M."/>
            <person name="Valiante V."/>
            <person name="Linde J."/>
            <person name="Jacobsen I.D."/>
            <person name="Marz M."/>
            <person name="Brakhage A.A."/>
            <person name="Gabaldon T."/>
            <person name="Bocker S."/>
            <person name="Voigt K."/>
        </authorList>
    </citation>
    <scope>NUCLEOTIDE SEQUENCE [LARGE SCALE GENOMIC DNA]</scope>
    <source>
        <strain evidence="6">FSU 9682</strain>
    </source>
</reference>
<dbReference type="InterPro" id="IPR051270">
    <property type="entry name" value="Tyrosine-tRNA_ligase_regulator"/>
</dbReference>
<dbReference type="AlphaFoldDB" id="A0A068S269"/>